<dbReference type="OrthoDB" id="5344169at2759"/>
<comment type="subcellular location">
    <subcellularLocation>
        <location evidence="1">Nucleus</location>
    </subcellularLocation>
</comment>
<evidence type="ECO:0000256" key="5">
    <source>
        <dbReference type="ARBA" id="ARBA00023242"/>
    </source>
</evidence>
<feature type="compositionally biased region" description="Basic and acidic residues" evidence="6">
    <location>
        <begin position="463"/>
        <end position="472"/>
    </location>
</feature>
<dbReference type="InterPro" id="IPR036638">
    <property type="entry name" value="HLH_DNA-bd_sf"/>
</dbReference>
<feature type="compositionally biased region" description="Polar residues" evidence="6">
    <location>
        <begin position="153"/>
        <end position="168"/>
    </location>
</feature>
<dbReference type="GO" id="GO:0005634">
    <property type="term" value="C:nucleus"/>
    <property type="evidence" value="ECO:0007669"/>
    <property type="project" value="UniProtKB-SubCell"/>
</dbReference>
<feature type="region of interest" description="Disordered" evidence="6">
    <location>
        <begin position="560"/>
        <end position="594"/>
    </location>
</feature>
<protein>
    <recommendedName>
        <fullName evidence="7">BHLH domain-containing protein</fullName>
    </recommendedName>
</protein>
<feature type="region of interest" description="Disordered" evidence="6">
    <location>
        <begin position="278"/>
        <end position="418"/>
    </location>
</feature>
<feature type="compositionally biased region" description="Gly residues" evidence="6">
    <location>
        <begin position="401"/>
        <end position="414"/>
    </location>
</feature>
<dbReference type="RefSeq" id="XP_007771403.1">
    <property type="nucleotide sequence ID" value="XM_007773213.1"/>
</dbReference>
<dbReference type="Proteomes" id="UP000053558">
    <property type="component" value="Unassembled WGS sequence"/>
</dbReference>
<dbReference type="SMART" id="SM00353">
    <property type="entry name" value="HLH"/>
    <property type="match status" value="1"/>
</dbReference>
<sequence length="694" mass="72888">MDPNRASADQQKDFLSFLFTADSFPDAQRTDHHQIDLLSSSSSGQPPRTPSSMANFSAAAGMSGLNSMDIMNSMNSLLQGIDPAQQSQQGQSSNMGMNMFGQNQLTPQMLLEKQYKLTQLHQLQQLQSQIQNQIFQQQLALISGQASVLNQNESSTDAYPTPVSSTELRPTPNHEFMPRVQQQQQQQQQHFGTMPSMQQHQKDIFAPQSTMDPSALQSPHIPPSGSFHPNHHSHAHSHHLHPGSASAPANLVFNTLPSPSDIELDLSPITSPWLPAYQQHVPSTSSGSASASGSGAGAGSSGSSVTRAGNKRTASPSGENAATARKRMSPSVSTFPKKHHLPRAAKSATNTPLMHATGRSRRNSSAMTAAMDMPGAADSPSPVDLAMPPPASRTRSSRTPPGGGGVNPGGGGNREGGDLQAQVDVARSAMTPVTPASIMNLGRLGISSSLTAGGPADAGSGNKGKEGSRAKEGASAAASTSTSTSISKGGSSKKGSLPLISPGPKPILPAGGTPAPLTLTPSPLTLPRKSHKDAEQKRRDSLKHAYDDLRILLPPLPLPSEDGGGVGSGAFGDAAPLPGALPPRGPPKAGGDGPNRAVSKLQLLRCGNEYIRLLKGRVERRDVEVERLRREVRRLRVGAGAEGGEEGMDGMDGEEEEEVDLERDLDAEEAGMGLFGSGVRRGDTIEEDVEEEGE</sequence>
<evidence type="ECO:0000256" key="4">
    <source>
        <dbReference type="ARBA" id="ARBA00023163"/>
    </source>
</evidence>
<feature type="compositionally biased region" description="Acidic residues" evidence="6">
    <location>
        <begin position="685"/>
        <end position="694"/>
    </location>
</feature>
<evidence type="ECO:0000256" key="3">
    <source>
        <dbReference type="ARBA" id="ARBA00023125"/>
    </source>
</evidence>
<keyword evidence="3" id="KW-0238">DNA-binding</keyword>
<dbReference type="InterPro" id="IPR011598">
    <property type="entry name" value="bHLH_dom"/>
</dbReference>
<feature type="compositionally biased region" description="Acidic residues" evidence="6">
    <location>
        <begin position="643"/>
        <end position="669"/>
    </location>
</feature>
<evidence type="ECO:0000256" key="2">
    <source>
        <dbReference type="ARBA" id="ARBA00023015"/>
    </source>
</evidence>
<feature type="compositionally biased region" description="Low complexity" evidence="6">
    <location>
        <begin position="473"/>
        <end position="496"/>
    </location>
</feature>
<dbReference type="OMA" id="PWLGAYN"/>
<dbReference type="Gene3D" id="4.10.280.10">
    <property type="entry name" value="Helix-loop-helix DNA-binding domain"/>
    <property type="match status" value="1"/>
</dbReference>
<dbReference type="KEGG" id="cput:CONPUDRAFT_145615"/>
<feature type="compositionally biased region" description="Basic residues" evidence="6">
    <location>
        <begin position="229"/>
        <end position="241"/>
    </location>
</feature>
<feature type="region of interest" description="Disordered" evidence="6">
    <location>
        <begin position="153"/>
        <end position="246"/>
    </location>
</feature>
<keyword evidence="5" id="KW-0539">Nucleus</keyword>
<keyword evidence="4" id="KW-0804">Transcription</keyword>
<proteinExistence type="predicted"/>
<dbReference type="PANTHER" id="PTHR15741">
    <property type="entry name" value="BASIC HELIX-LOOP-HELIX ZIP TRANSCRIPTION FACTOR"/>
    <property type="match status" value="1"/>
</dbReference>
<dbReference type="PANTHER" id="PTHR15741:SF38">
    <property type="entry name" value="BHLH DOMAIN-CONTAINING PROTEIN"/>
    <property type="match status" value="1"/>
</dbReference>
<evidence type="ECO:0000256" key="6">
    <source>
        <dbReference type="SAM" id="MobiDB-lite"/>
    </source>
</evidence>
<name>A0A5M3MGK4_CONPW</name>
<comment type="caution">
    <text evidence="8">The sequence shown here is derived from an EMBL/GenBank/DDBJ whole genome shotgun (WGS) entry which is preliminary data.</text>
</comment>
<reference evidence="9" key="1">
    <citation type="journal article" date="2012" name="Science">
        <title>The Paleozoic origin of enzymatic lignin decomposition reconstructed from 31 fungal genomes.</title>
        <authorList>
            <person name="Floudas D."/>
            <person name="Binder M."/>
            <person name="Riley R."/>
            <person name="Barry K."/>
            <person name="Blanchette R.A."/>
            <person name="Henrissat B."/>
            <person name="Martinez A.T."/>
            <person name="Otillar R."/>
            <person name="Spatafora J.W."/>
            <person name="Yadav J.S."/>
            <person name="Aerts A."/>
            <person name="Benoit I."/>
            <person name="Boyd A."/>
            <person name="Carlson A."/>
            <person name="Copeland A."/>
            <person name="Coutinho P.M."/>
            <person name="de Vries R.P."/>
            <person name="Ferreira P."/>
            <person name="Findley K."/>
            <person name="Foster B."/>
            <person name="Gaskell J."/>
            <person name="Glotzer D."/>
            <person name="Gorecki P."/>
            <person name="Heitman J."/>
            <person name="Hesse C."/>
            <person name="Hori C."/>
            <person name="Igarashi K."/>
            <person name="Jurgens J.A."/>
            <person name="Kallen N."/>
            <person name="Kersten P."/>
            <person name="Kohler A."/>
            <person name="Kuees U."/>
            <person name="Kumar T.K.A."/>
            <person name="Kuo A."/>
            <person name="LaButti K."/>
            <person name="Larrondo L.F."/>
            <person name="Lindquist E."/>
            <person name="Ling A."/>
            <person name="Lombard V."/>
            <person name="Lucas S."/>
            <person name="Lundell T."/>
            <person name="Martin R."/>
            <person name="McLaughlin D.J."/>
            <person name="Morgenstern I."/>
            <person name="Morin E."/>
            <person name="Murat C."/>
            <person name="Nagy L.G."/>
            <person name="Nolan M."/>
            <person name="Ohm R.A."/>
            <person name="Patyshakuliyeva A."/>
            <person name="Rokas A."/>
            <person name="Ruiz-Duenas F.J."/>
            <person name="Sabat G."/>
            <person name="Salamov A."/>
            <person name="Samejima M."/>
            <person name="Schmutz J."/>
            <person name="Slot J.C."/>
            <person name="St John F."/>
            <person name="Stenlid J."/>
            <person name="Sun H."/>
            <person name="Sun S."/>
            <person name="Syed K."/>
            <person name="Tsang A."/>
            <person name="Wiebenga A."/>
            <person name="Young D."/>
            <person name="Pisabarro A."/>
            <person name="Eastwood D.C."/>
            <person name="Martin F."/>
            <person name="Cullen D."/>
            <person name="Grigoriev I.V."/>
            <person name="Hibbett D.S."/>
        </authorList>
    </citation>
    <scope>NUCLEOTIDE SEQUENCE [LARGE SCALE GENOMIC DNA]</scope>
    <source>
        <strain evidence="9">RWD-64-598 SS2</strain>
    </source>
</reference>
<evidence type="ECO:0000313" key="8">
    <source>
        <dbReference type="EMBL" id="EIW78352.1"/>
    </source>
</evidence>
<dbReference type="GeneID" id="19202084"/>
<evidence type="ECO:0000313" key="9">
    <source>
        <dbReference type="Proteomes" id="UP000053558"/>
    </source>
</evidence>
<feature type="compositionally biased region" description="Low complexity" evidence="6">
    <location>
        <begin position="508"/>
        <end position="527"/>
    </location>
</feature>
<dbReference type="GO" id="GO:0000981">
    <property type="term" value="F:DNA-binding transcription factor activity, RNA polymerase II-specific"/>
    <property type="evidence" value="ECO:0007669"/>
    <property type="project" value="TreeGrafter"/>
</dbReference>
<feature type="domain" description="BHLH" evidence="7">
    <location>
        <begin position="526"/>
        <end position="614"/>
    </location>
</feature>
<dbReference type="InterPro" id="IPR052207">
    <property type="entry name" value="Max-like/E-box_TFs"/>
</dbReference>
<feature type="region of interest" description="Disordered" evidence="6">
    <location>
        <begin position="639"/>
        <end position="694"/>
    </location>
</feature>
<feature type="region of interest" description="Disordered" evidence="6">
    <location>
        <begin position="452"/>
        <end position="540"/>
    </location>
</feature>
<evidence type="ECO:0000256" key="1">
    <source>
        <dbReference type="ARBA" id="ARBA00004123"/>
    </source>
</evidence>
<dbReference type="GO" id="GO:0000978">
    <property type="term" value="F:RNA polymerase II cis-regulatory region sequence-specific DNA binding"/>
    <property type="evidence" value="ECO:0007669"/>
    <property type="project" value="TreeGrafter"/>
</dbReference>
<accession>A0A5M3MGK4</accession>
<dbReference type="Pfam" id="PF00010">
    <property type="entry name" value="HLH"/>
    <property type="match status" value="1"/>
</dbReference>
<evidence type="ECO:0000259" key="7">
    <source>
        <dbReference type="PROSITE" id="PS50888"/>
    </source>
</evidence>
<organism evidence="8 9">
    <name type="scientific">Coniophora puteana (strain RWD-64-598)</name>
    <name type="common">Brown rot fungus</name>
    <dbReference type="NCBI Taxonomy" id="741705"/>
    <lineage>
        <taxon>Eukaryota</taxon>
        <taxon>Fungi</taxon>
        <taxon>Dikarya</taxon>
        <taxon>Basidiomycota</taxon>
        <taxon>Agaricomycotina</taxon>
        <taxon>Agaricomycetes</taxon>
        <taxon>Agaricomycetidae</taxon>
        <taxon>Boletales</taxon>
        <taxon>Coniophorineae</taxon>
        <taxon>Coniophoraceae</taxon>
        <taxon>Coniophora</taxon>
    </lineage>
</organism>
<keyword evidence="9" id="KW-1185">Reference proteome</keyword>
<feature type="compositionally biased region" description="Polar residues" evidence="6">
    <location>
        <begin position="207"/>
        <end position="217"/>
    </location>
</feature>
<gene>
    <name evidence="8" type="ORF">CONPUDRAFT_145615</name>
</gene>
<dbReference type="EMBL" id="JH711582">
    <property type="protein sequence ID" value="EIW78352.1"/>
    <property type="molecule type" value="Genomic_DNA"/>
</dbReference>
<dbReference type="SUPFAM" id="SSF47459">
    <property type="entry name" value="HLH, helix-loop-helix DNA-binding domain"/>
    <property type="match status" value="1"/>
</dbReference>
<dbReference type="PROSITE" id="PS50888">
    <property type="entry name" value="BHLH"/>
    <property type="match status" value="1"/>
</dbReference>
<dbReference type="GO" id="GO:0046983">
    <property type="term" value="F:protein dimerization activity"/>
    <property type="evidence" value="ECO:0007669"/>
    <property type="project" value="InterPro"/>
</dbReference>
<dbReference type="AlphaFoldDB" id="A0A5M3MGK4"/>
<keyword evidence="2" id="KW-0805">Transcription regulation</keyword>